<feature type="domain" description="SnoaL-like" evidence="1">
    <location>
        <begin position="53"/>
        <end position="165"/>
    </location>
</feature>
<accession>A0A939DD94</accession>
<gene>
    <name evidence="2" type="ORF">JYP50_05925</name>
</gene>
<dbReference type="Pfam" id="PF13474">
    <property type="entry name" value="SnoaL_3"/>
    <property type="match status" value="1"/>
</dbReference>
<name>A0A939DD94_9GAMM</name>
<comment type="caution">
    <text evidence="2">The sequence shown here is derived from an EMBL/GenBank/DDBJ whole genome shotgun (WGS) entry which is preliminary data.</text>
</comment>
<dbReference type="SUPFAM" id="SSF54427">
    <property type="entry name" value="NTF2-like"/>
    <property type="match status" value="1"/>
</dbReference>
<keyword evidence="3" id="KW-1185">Reference proteome</keyword>
<reference evidence="2" key="1">
    <citation type="submission" date="2021-02" db="EMBL/GenBank/DDBJ databases">
        <title>PHA producing bacteria isolated from coastal sediment in Guangdong, Shenzhen.</title>
        <authorList>
            <person name="Zheng W."/>
            <person name="Yu S."/>
            <person name="Huang Y."/>
        </authorList>
    </citation>
    <scope>NUCLEOTIDE SEQUENCE</scope>
    <source>
        <strain evidence="2">TN14-10</strain>
    </source>
</reference>
<sequence length="192" mass="20846">MGQFNSAARSKQRVAGPGADIWRQCRTLLLACCWVFSAYGTSAFSAPRDEVGRVLDTFHHAAATADLTAYTAQMGPDMVFLGTDATERWQGQAFVDFARPHFTAGKGWTYTVRERHIDLAPSGDVAWFDELLDNAKLGLCRGSGILLKGPDGWKLQQYNLSMPVPNEIALDVAAEIRGEAPAADAGADQTPR</sequence>
<dbReference type="EMBL" id="JAFKCZ010000004">
    <property type="protein sequence ID" value="MBN7796115.1"/>
    <property type="molecule type" value="Genomic_DNA"/>
</dbReference>
<evidence type="ECO:0000313" key="2">
    <source>
        <dbReference type="EMBL" id="MBN7796115.1"/>
    </source>
</evidence>
<organism evidence="2 3">
    <name type="scientific">Parahaliea mediterranea</name>
    <dbReference type="NCBI Taxonomy" id="651086"/>
    <lineage>
        <taxon>Bacteria</taxon>
        <taxon>Pseudomonadati</taxon>
        <taxon>Pseudomonadota</taxon>
        <taxon>Gammaproteobacteria</taxon>
        <taxon>Cellvibrionales</taxon>
        <taxon>Halieaceae</taxon>
        <taxon>Parahaliea</taxon>
    </lineage>
</organism>
<dbReference type="RefSeq" id="WP_206559561.1">
    <property type="nucleotide sequence ID" value="NZ_JAFKCZ010000004.1"/>
</dbReference>
<proteinExistence type="predicted"/>
<protein>
    <submittedName>
        <fullName evidence="2">Nuclear transport factor 2 family protein</fullName>
    </submittedName>
</protein>
<dbReference type="AlphaFoldDB" id="A0A939DD94"/>
<dbReference type="InterPro" id="IPR032710">
    <property type="entry name" value="NTF2-like_dom_sf"/>
</dbReference>
<evidence type="ECO:0000313" key="3">
    <source>
        <dbReference type="Proteomes" id="UP000664303"/>
    </source>
</evidence>
<dbReference type="Gene3D" id="3.10.450.50">
    <property type="match status" value="1"/>
</dbReference>
<evidence type="ECO:0000259" key="1">
    <source>
        <dbReference type="Pfam" id="PF13474"/>
    </source>
</evidence>
<dbReference type="InterPro" id="IPR037401">
    <property type="entry name" value="SnoaL-like"/>
</dbReference>
<dbReference type="Proteomes" id="UP000664303">
    <property type="component" value="Unassembled WGS sequence"/>
</dbReference>